<dbReference type="OrthoDB" id="9816277at2"/>
<dbReference type="Proteomes" id="UP000050326">
    <property type="component" value="Unassembled WGS sequence"/>
</dbReference>
<keyword evidence="2" id="KW-0378">Hydrolase</keyword>
<evidence type="ECO:0000313" key="2">
    <source>
        <dbReference type="EMBL" id="KPU45805.1"/>
    </source>
</evidence>
<evidence type="ECO:0000313" key="3">
    <source>
        <dbReference type="Proteomes" id="UP000050326"/>
    </source>
</evidence>
<evidence type="ECO:0000259" key="1">
    <source>
        <dbReference type="Pfam" id="PF06114"/>
    </source>
</evidence>
<dbReference type="EC" id="3.4.-.-" evidence="2"/>
<dbReference type="AlphaFoldDB" id="A0A0P8WDG7"/>
<keyword evidence="3" id="KW-1185">Reference proteome</keyword>
<gene>
    <name evidence="2" type="primary">immA</name>
    <name evidence="2" type="ORF">OXPF_05940</name>
</gene>
<reference evidence="2 3" key="1">
    <citation type="submission" date="2015-09" db="EMBL/GenBank/DDBJ databases">
        <title>Genome sequence of Oxobacter pfennigii DSM 3222.</title>
        <authorList>
            <person name="Poehlein A."/>
            <person name="Bengelsdorf F.R."/>
            <person name="Schiel-Bengelsdorf B."/>
            <person name="Duerre P."/>
            <person name="Daniel R."/>
        </authorList>
    </citation>
    <scope>NUCLEOTIDE SEQUENCE [LARGE SCALE GENOMIC DNA]</scope>
    <source>
        <strain evidence="2 3">DSM 3222</strain>
    </source>
</reference>
<protein>
    <submittedName>
        <fullName evidence="2">Metallopeptidase ImmA</fullName>
        <ecNumber evidence="2">3.4.-.-</ecNumber>
    </submittedName>
</protein>
<proteinExistence type="predicted"/>
<sequence>MIDDIIVGLLETYNTNNPFELCDFLDIKIISSNLGSDIKGFFQRTEEGYEIIHINSTLDYNESKYICAHELGHAILHTDLSISFFIENSLQIKNKFEIQADIFAAELLISNEQVDLISITDMTMDQLSSYFRVPADLIKYKFSREV</sequence>
<organism evidence="2 3">
    <name type="scientific">Oxobacter pfennigii</name>
    <dbReference type="NCBI Taxonomy" id="36849"/>
    <lineage>
        <taxon>Bacteria</taxon>
        <taxon>Bacillati</taxon>
        <taxon>Bacillota</taxon>
        <taxon>Clostridia</taxon>
        <taxon>Eubacteriales</taxon>
        <taxon>Clostridiaceae</taxon>
        <taxon>Oxobacter</taxon>
    </lineage>
</organism>
<dbReference type="EMBL" id="LKET01000019">
    <property type="protein sequence ID" value="KPU45805.1"/>
    <property type="molecule type" value="Genomic_DNA"/>
</dbReference>
<dbReference type="STRING" id="36849.OXPF_05940"/>
<dbReference type="RefSeq" id="WP_054873719.1">
    <property type="nucleotide sequence ID" value="NZ_LKET01000019.1"/>
</dbReference>
<name>A0A0P8WDG7_9CLOT</name>
<accession>A0A0P8WDG7</accession>
<comment type="caution">
    <text evidence="2">The sequence shown here is derived from an EMBL/GenBank/DDBJ whole genome shotgun (WGS) entry which is preliminary data.</text>
</comment>
<dbReference type="Gene3D" id="1.10.10.2910">
    <property type="match status" value="1"/>
</dbReference>
<feature type="domain" description="IrrE N-terminal-like" evidence="1">
    <location>
        <begin position="23"/>
        <end position="143"/>
    </location>
</feature>
<dbReference type="GO" id="GO:0016787">
    <property type="term" value="F:hydrolase activity"/>
    <property type="evidence" value="ECO:0007669"/>
    <property type="project" value="UniProtKB-KW"/>
</dbReference>
<dbReference type="InterPro" id="IPR010359">
    <property type="entry name" value="IrrE_HExxH"/>
</dbReference>
<dbReference type="Pfam" id="PF06114">
    <property type="entry name" value="Peptidase_M78"/>
    <property type="match status" value="1"/>
</dbReference>